<protein>
    <recommendedName>
        <fullName evidence="9">RNA polymerase II transcription factor B subunit 2</fullName>
    </recommendedName>
</protein>
<keyword evidence="7 9" id="KW-0234">DNA repair</keyword>
<dbReference type="HOGENOM" id="CLU_027280_4_0_1"/>
<keyword evidence="8 9" id="KW-0539">Nucleus</keyword>
<dbReference type="PANTHER" id="PTHR13152:SF0">
    <property type="entry name" value="GENERAL TRANSCRIPTION FACTOR IIH SUBUNIT 4"/>
    <property type="match status" value="1"/>
</dbReference>
<dbReference type="Gene3D" id="3.30.70.2610">
    <property type="match status" value="1"/>
</dbReference>
<feature type="domain" description="Transcription factor Tfb2 C-terminal" evidence="10">
    <location>
        <begin position="398"/>
        <end position="463"/>
    </location>
</feature>
<evidence type="ECO:0000256" key="4">
    <source>
        <dbReference type="ARBA" id="ARBA00022763"/>
    </source>
</evidence>
<evidence type="ECO:0000259" key="10">
    <source>
        <dbReference type="Pfam" id="PF18307"/>
    </source>
</evidence>
<gene>
    <name evidence="11" type="ORF">PV09_01355</name>
</gene>
<dbReference type="OrthoDB" id="364513at2759"/>
<dbReference type="Pfam" id="PF18307">
    <property type="entry name" value="Tfb2_C"/>
    <property type="match status" value="1"/>
</dbReference>
<dbReference type="GO" id="GO:0000439">
    <property type="term" value="C:transcription factor TFIIH core complex"/>
    <property type="evidence" value="ECO:0007669"/>
    <property type="project" value="InterPro"/>
</dbReference>
<dbReference type="NCBIfam" id="TIGR00625">
    <property type="entry name" value="tfb2"/>
    <property type="match status" value="1"/>
</dbReference>
<evidence type="ECO:0000313" key="12">
    <source>
        <dbReference type="Proteomes" id="UP000053259"/>
    </source>
</evidence>
<dbReference type="RefSeq" id="XP_016218321.1">
    <property type="nucleotide sequence ID" value="XM_016354226.1"/>
</dbReference>
<dbReference type="GeneID" id="27309328"/>
<dbReference type="GO" id="GO:0005675">
    <property type="term" value="C:transcription factor TFIIH holo complex"/>
    <property type="evidence" value="ECO:0007669"/>
    <property type="project" value="TreeGrafter"/>
</dbReference>
<dbReference type="GO" id="GO:0003690">
    <property type="term" value="F:double-stranded DNA binding"/>
    <property type="evidence" value="ECO:0007669"/>
    <property type="project" value="TreeGrafter"/>
</dbReference>
<dbReference type="GO" id="GO:0001671">
    <property type="term" value="F:ATPase activator activity"/>
    <property type="evidence" value="ECO:0007669"/>
    <property type="project" value="InterPro"/>
</dbReference>
<sequence>MSATLSEYLESLQGATLKKLYRQPSTVLAVLRRMLPHLAKNIVMAMLYMPGPFPESDLYTWIRSDAVKERDEAIDVLKRLHILEIHPEHPTPRAYRIDPAFSLSLRQALAGGGNHNSFGVPCAVPDPHPMTIQDLDAWSRAKWEAILYYMVGALNVSDNSERIANGTMQLLSFGGFVQPHGPRVKITKEGFSFILQEANTQVWQLLLVYLEQVPQLKMDPVQVLSFLFMLGSLTLGQDYSTEPLSETQIHMLDDLSDLGLVYRPPNDKSRYYPTRLATTLTSDAGAIIEPSVTTDALDGVNNGAMSAAGTNGKGYIILETNHRLYAYTSSQLQIQILGLFCKLHSRFPNLVSGQLTKHSINRAIQQGITSDQIIAYLTTHAHPQMLRNNPILPPTVVDQIRLWQLEEDRMKTTIGFMLQDFSNFAEYKDVVDYAEQLGVVMWRKDQLMKFFVSDIRQLQAFIKNRQSRKAG</sequence>
<proteinExistence type="inferred from homology"/>
<comment type="subcellular location">
    <subcellularLocation>
        <location evidence="2 9">Nucleus</location>
    </subcellularLocation>
</comment>
<dbReference type="InterPro" id="IPR040662">
    <property type="entry name" value="Tfb2_C"/>
</dbReference>
<dbReference type="InterPro" id="IPR004598">
    <property type="entry name" value="TFIIH_p52/Tfb2"/>
</dbReference>
<keyword evidence="12" id="KW-1185">Reference proteome</keyword>
<reference evidence="11 12" key="1">
    <citation type="submission" date="2015-01" db="EMBL/GenBank/DDBJ databases">
        <title>The Genome Sequence of Ochroconis gallopava CBS43764.</title>
        <authorList>
            <consortium name="The Broad Institute Genomics Platform"/>
            <person name="Cuomo C."/>
            <person name="de Hoog S."/>
            <person name="Gorbushina A."/>
            <person name="Stielow B."/>
            <person name="Teixiera M."/>
            <person name="Abouelleil A."/>
            <person name="Chapman S.B."/>
            <person name="Priest M."/>
            <person name="Young S.K."/>
            <person name="Wortman J."/>
            <person name="Nusbaum C."/>
            <person name="Birren B."/>
        </authorList>
    </citation>
    <scope>NUCLEOTIDE SEQUENCE [LARGE SCALE GENOMIC DNA]</scope>
    <source>
        <strain evidence="11 12">CBS 43764</strain>
    </source>
</reference>
<name>A0A0D1Z679_9PEZI</name>
<evidence type="ECO:0000256" key="1">
    <source>
        <dbReference type="ARBA" id="ARBA00002817"/>
    </source>
</evidence>
<keyword evidence="6 9" id="KW-0804">Transcription</keyword>
<accession>A0A0D1Z679</accession>
<evidence type="ECO:0000256" key="9">
    <source>
        <dbReference type="RuleBase" id="RU364024"/>
    </source>
</evidence>
<dbReference type="EMBL" id="KN847531">
    <property type="protein sequence ID" value="KIW08452.1"/>
    <property type="molecule type" value="Genomic_DNA"/>
</dbReference>
<dbReference type="Pfam" id="PF03849">
    <property type="entry name" value="Tfb2"/>
    <property type="match status" value="1"/>
</dbReference>
<dbReference type="Proteomes" id="UP000053259">
    <property type="component" value="Unassembled WGS sequence"/>
</dbReference>
<dbReference type="GO" id="GO:0006289">
    <property type="term" value="P:nucleotide-excision repair"/>
    <property type="evidence" value="ECO:0007669"/>
    <property type="project" value="InterPro"/>
</dbReference>
<dbReference type="InParanoid" id="A0A0D1Z679"/>
<dbReference type="STRING" id="253628.A0A0D1Z679"/>
<comment type="similarity">
    <text evidence="3 9">Belongs to the TFB2 family.</text>
</comment>
<evidence type="ECO:0000256" key="7">
    <source>
        <dbReference type="ARBA" id="ARBA00023204"/>
    </source>
</evidence>
<evidence type="ECO:0000256" key="5">
    <source>
        <dbReference type="ARBA" id="ARBA00023015"/>
    </source>
</evidence>
<evidence type="ECO:0000256" key="2">
    <source>
        <dbReference type="ARBA" id="ARBA00004123"/>
    </source>
</evidence>
<evidence type="ECO:0000256" key="3">
    <source>
        <dbReference type="ARBA" id="ARBA00007132"/>
    </source>
</evidence>
<comment type="function">
    <text evidence="9">Component of the general transcription and DNA repair factor IIH (TFIIH) core complex which is involved in general and transcription-coupled nucleotide excision repair (NER) of damaged DNA.</text>
</comment>
<keyword evidence="4 9" id="KW-0227">DNA damage</keyword>
<dbReference type="FunCoup" id="A0A0D1Z679">
    <property type="interactions" value="441"/>
</dbReference>
<organism evidence="11 12">
    <name type="scientific">Verruconis gallopava</name>
    <dbReference type="NCBI Taxonomy" id="253628"/>
    <lineage>
        <taxon>Eukaryota</taxon>
        <taxon>Fungi</taxon>
        <taxon>Dikarya</taxon>
        <taxon>Ascomycota</taxon>
        <taxon>Pezizomycotina</taxon>
        <taxon>Dothideomycetes</taxon>
        <taxon>Pleosporomycetidae</taxon>
        <taxon>Venturiales</taxon>
        <taxon>Sympoventuriaceae</taxon>
        <taxon>Verruconis</taxon>
    </lineage>
</organism>
<evidence type="ECO:0000313" key="11">
    <source>
        <dbReference type="EMBL" id="KIW08452.1"/>
    </source>
</evidence>
<dbReference type="VEuPathDB" id="FungiDB:PV09_01355"/>
<keyword evidence="5 9" id="KW-0805">Transcription regulation</keyword>
<evidence type="ECO:0000256" key="8">
    <source>
        <dbReference type="ARBA" id="ARBA00023242"/>
    </source>
</evidence>
<dbReference type="PANTHER" id="PTHR13152">
    <property type="entry name" value="TFIIH, POLYPEPTIDE 4"/>
    <property type="match status" value="1"/>
</dbReference>
<dbReference type="AlphaFoldDB" id="A0A0D1Z679"/>
<evidence type="ECO:0000256" key="6">
    <source>
        <dbReference type="ARBA" id="ARBA00023163"/>
    </source>
</evidence>
<comment type="function">
    <text evidence="1">Component of the general transcription and DNA repair factor IIH (TFIIH) core complex, which is involved in general and transcription-coupled nucleotide excision repair (NER) of damaged DNA and, when complexed to TFIIK, in RNA transcription by RNA polymerase II. In NER, TFIIH acts by opening DNA around the lesion to allow the excision of the damaged oligonucleotide and its replacement by a new DNA fragment. In transcription, TFIIH has an essential role in transcription initiation. When the pre-initiation complex (PIC) has been established, TFIIH is required for promoter opening and promoter escape. Phosphorylation of the C-terminal tail (CTD) of the largest subunit of RNA polymerase II by the kinase module TFIIK controls the initiation of transcription.</text>
</comment>